<gene>
    <name evidence="12" type="ORF">EV197_2022</name>
</gene>
<sequence length="650" mass="75028">MTSLAKIIALALISIIGFYGAAQEIDSVKLKKFDSIKQEINTVRNAEEALVHFKKRLKYSKAYQIDTKIIESYWDLAGVYVELAKSDSAQFYYDNAIQLSRNLKDPFYFSASVVNSRNVELSIGNHDKVTKLVYEAMDMLKDSERDKRMKNNLLFTLADIYTDIQEYEKALANYNKILDLTKDPGLLPYVYSSIGRVYGSQQKLDSAIYYYKQGAEMFKANNVQRSYSSVLKSIGALYSRKEEYKAAEEYYLEAKAIQEKFKYNEYLGGTLLNLAGVSRHLKKFDRQLDYLLEAEKLLKDSKDVEMLEDLNFQMMTAYARKGDNKNEDKYLERYFSLKDSIFNDRKAKAIAEIETEYEVKEKDAEIARKTESIQQQKRINLIILIAAIIITILLAITLLLYKQKLKRERLLFDKQAELNDEKVSKIIEHHKLQNVKAHITGQNKERERISKDLHDGVCGTIAGIKMKLEKLVENQNNEIKGIIDSLEVTYDEVRSISHDLVPKNFQEQQFIELLKHVIEFSVKDEIKANYEFYPKDQLNTVPEDIQMNIYRIVQELLTNVNKHSEASEVFVNITLHENNVINIMVEDNGKGFTSLDQKEEAGIGLKSIRKRVAAFEGALTIDSNSKTGTSVSIDIPIEQKVRFKQYSYIN</sequence>
<dbReference type="InterPro" id="IPR011712">
    <property type="entry name" value="Sig_transdc_His_kin_sub3_dim/P"/>
</dbReference>
<feature type="domain" description="Histidine kinase" evidence="11">
    <location>
        <begin position="549"/>
        <end position="639"/>
    </location>
</feature>
<comment type="catalytic activity">
    <reaction evidence="1">
        <text>ATP + protein L-histidine = ADP + protein N-phospho-L-histidine.</text>
        <dbReference type="EC" id="2.7.13.3"/>
    </reaction>
</comment>
<evidence type="ECO:0000256" key="3">
    <source>
        <dbReference type="ARBA" id="ARBA00022553"/>
    </source>
</evidence>
<dbReference type="GO" id="GO:0005524">
    <property type="term" value="F:ATP binding"/>
    <property type="evidence" value="ECO:0007669"/>
    <property type="project" value="UniProtKB-KW"/>
</dbReference>
<dbReference type="GO" id="GO:0000155">
    <property type="term" value="F:phosphorelay sensor kinase activity"/>
    <property type="evidence" value="ECO:0007669"/>
    <property type="project" value="InterPro"/>
</dbReference>
<feature type="transmembrane region" description="Helical" evidence="10">
    <location>
        <begin position="379"/>
        <end position="401"/>
    </location>
</feature>
<dbReference type="Gene3D" id="1.20.5.1930">
    <property type="match status" value="1"/>
</dbReference>
<dbReference type="OrthoDB" id="9778366at2"/>
<reference evidence="12 13" key="1">
    <citation type="submission" date="2019-02" db="EMBL/GenBank/DDBJ databases">
        <title>Genomic Encyclopedia of Type Strains, Phase IV (KMG-IV): sequencing the most valuable type-strain genomes for metagenomic binning, comparative biology and taxonomic classification.</title>
        <authorList>
            <person name="Goeker M."/>
        </authorList>
    </citation>
    <scope>NUCLEOTIDE SEQUENCE [LARGE SCALE GENOMIC DNA]</scope>
    <source>
        <strain evidence="12 13">DSM 17196</strain>
    </source>
</reference>
<keyword evidence="10" id="KW-0472">Membrane</keyword>
<dbReference type="PANTHER" id="PTHR24421:SF10">
    <property type="entry name" value="NITRATE_NITRITE SENSOR PROTEIN NARQ"/>
    <property type="match status" value="1"/>
</dbReference>
<dbReference type="CDD" id="cd16917">
    <property type="entry name" value="HATPase_UhpB-NarQ-NarX-like"/>
    <property type="match status" value="1"/>
</dbReference>
<keyword evidence="8" id="KW-0902">Two-component regulatory system</keyword>
<organism evidence="12 13">
    <name type="scientific">Aquimarina brevivitae</name>
    <dbReference type="NCBI Taxonomy" id="323412"/>
    <lineage>
        <taxon>Bacteria</taxon>
        <taxon>Pseudomonadati</taxon>
        <taxon>Bacteroidota</taxon>
        <taxon>Flavobacteriia</taxon>
        <taxon>Flavobacteriales</taxon>
        <taxon>Flavobacteriaceae</taxon>
        <taxon>Aquimarina</taxon>
    </lineage>
</organism>
<keyword evidence="7" id="KW-0067">ATP-binding</keyword>
<evidence type="ECO:0000256" key="7">
    <source>
        <dbReference type="ARBA" id="ARBA00022840"/>
    </source>
</evidence>
<comment type="caution">
    <text evidence="12">The sequence shown here is derived from an EMBL/GenBank/DDBJ whole genome shotgun (WGS) entry which is preliminary data.</text>
</comment>
<dbReference type="Pfam" id="PF07730">
    <property type="entry name" value="HisKA_3"/>
    <property type="match status" value="1"/>
</dbReference>
<keyword evidence="10" id="KW-0812">Transmembrane</keyword>
<name>A0A4Q7P171_9FLAO</name>
<dbReference type="SUPFAM" id="SSF55874">
    <property type="entry name" value="ATPase domain of HSP90 chaperone/DNA topoisomerase II/histidine kinase"/>
    <property type="match status" value="1"/>
</dbReference>
<evidence type="ECO:0000256" key="10">
    <source>
        <dbReference type="SAM" id="Phobius"/>
    </source>
</evidence>
<dbReference type="EMBL" id="SGXE01000002">
    <property type="protein sequence ID" value="RZS93444.1"/>
    <property type="molecule type" value="Genomic_DNA"/>
</dbReference>
<dbReference type="InterPro" id="IPR050482">
    <property type="entry name" value="Sensor_HK_TwoCompSys"/>
</dbReference>
<evidence type="ECO:0000256" key="5">
    <source>
        <dbReference type="ARBA" id="ARBA00022741"/>
    </source>
</evidence>
<dbReference type="Gene3D" id="3.30.565.10">
    <property type="entry name" value="Histidine kinase-like ATPase, C-terminal domain"/>
    <property type="match status" value="1"/>
</dbReference>
<dbReference type="SUPFAM" id="SSF48452">
    <property type="entry name" value="TPR-like"/>
    <property type="match status" value="2"/>
</dbReference>
<dbReference type="PROSITE" id="PS50109">
    <property type="entry name" value="HIS_KIN"/>
    <property type="match status" value="1"/>
</dbReference>
<dbReference type="InterPro" id="IPR011990">
    <property type="entry name" value="TPR-like_helical_dom_sf"/>
</dbReference>
<keyword evidence="9" id="KW-0802">TPR repeat</keyword>
<keyword evidence="5" id="KW-0547">Nucleotide-binding</keyword>
<dbReference type="GO" id="GO:0046983">
    <property type="term" value="F:protein dimerization activity"/>
    <property type="evidence" value="ECO:0007669"/>
    <property type="project" value="InterPro"/>
</dbReference>
<dbReference type="Pfam" id="PF13181">
    <property type="entry name" value="TPR_8"/>
    <property type="match status" value="2"/>
</dbReference>
<keyword evidence="13" id="KW-1185">Reference proteome</keyword>
<keyword evidence="10" id="KW-1133">Transmembrane helix</keyword>
<dbReference type="SMART" id="SM00028">
    <property type="entry name" value="TPR"/>
    <property type="match status" value="4"/>
</dbReference>
<dbReference type="InterPro" id="IPR019734">
    <property type="entry name" value="TPR_rpt"/>
</dbReference>
<keyword evidence="4" id="KW-0808">Transferase</keyword>
<dbReference type="InterPro" id="IPR003594">
    <property type="entry name" value="HATPase_dom"/>
</dbReference>
<dbReference type="InterPro" id="IPR036890">
    <property type="entry name" value="HATPase_C_sf"/>
</dbReference>
<dbReference type="Gene3D" id="1.25.40.10">
    <property type="entry name" value="Tetratricopeptide repeat domain"/>
    <property type="match status" value="2"/>
</dbReference>
<feature type="repeat" description="TPR" evidence="9">
    <location>
        <begin position="151"/>
        <end position="184"/>
    </location>
</feature>
<keyword evidence="6 12" id="KW-0418">Kinase</keyword>
<dbReference type="Pfam" id="PF02518">
    <property type="entry name" value="HATPase_c"/>
    <property type="match status" value="1"/>
</dbReference>
<dbReference type="EC" id="2.7.13.3" evidence="2"/>
<dbReference type="Proteomes" id="UP000292262">
    <property type="component" value="Unassembled WGS sequence"/>
</dbReference>
<evidence type="ECO:0000259" key="11">
    <source>
        <dbReference type="PROSITE" id="PS50109"/>
    </source>
</evidence>
<proteinExistence type="predicted"/>
<dbReference type="PANTHER" id="PTHR24421">
    <property type="entry name" value="NITRATE/NITRITE SENSOR PROTEIN NARX-RELATED"/>
    <property type="match status" value="1"/>
</dbReference>
<dbReference type="SMART" id="SM00387">
    <property type="entry name" value="HATPase_c"/>
    <property type="match status" value="1"/>
</dbReference>
<keyword evidence="3" id="KW-0597">Phosphoprotein</keyword>
<accession>A0A4Q7P171</accession>
<evidence type="ECO:0000313" key="12">
    <source>
        <dbReference type="EMBL" id="RZS93444.1"/>
    </source>
</evidence>
<evidence type="ECO:0000256" key="2">
    <source>
        <dbReference type="ARBA" id="ARBA00012438"/>
    </source>
</evidence>
<protein>
    <recommendedName>
        <fullName evidence="2">histidine kinase</fullName>
        <ecNumber evidence="2">2.7.13.3</ecNumber>
    </recommendedName>
</protein>
<evidence type="ECO:0000256" key="4">
    <source>
        <dbReference type="ARBA" id="ARBA00022679"/>
    </source>
</evidence>
<evidence type="ECO:0000256" key="9">
    <source>
        <dbReference type="PROSITE-ProRule" id="PRU00339"/>
    </source>
</evidence>
<dbReference type="AlphaFoldDB" id="A0A4Q7P171"/>
<dbReference type="InterPro" id="IPR005467">
    <property type="entry name" value="His_kinase_dom"/>
</dbReference>
<evidence type="ECO:0000313" key="13">
    <source>
        <dbReference type="Proteomes" id="UP000292262"/>
    </source>
</evidence>
<dbReference type="GO" id="GO:0016020">
    <property type="term" value="C:membrane"/>
    <property type="evidence" value="ECO:0007669"/>
    <property type="project" value="InterPro"/>
</dbReference>
<dbReference type="PROSITE" id="PS50005">
    <property type="entry name" value="TPR"/>
    <property type="match status" value="2"/>
</dbReference>
<feature type="repeat" description="TPR" evidence="9">
    <location>
        <begin position="228"/>
        <end position="261"/>
    </location>
</feature>
<evidence type="ECO:0000256" key="6">
    <source>
        <dbReference type="ARBA" id="ARBA00022777"/>
    </source>
</evidence>
<evidence type="ECO:0000256" key="1">
    <source>
        <dbReference type="ARBA" id="ARBA00000085"/>
    </source>
</evidence>
<dbReference type="RefSeq" id="WP_130286575.1">
    <property type="nucleotide sequence ID" value="NZ_SGXE01000002.1"/>
</dbReference>
<evidence type="ECO:0000256" key="8">
    <source>
        <dbReference type="ARBA" id="ARBA00023012"/>
    </source>
</evidence>